<dbReference type="SUPFAM" id="SSF51206">
    <property type="entry name" value="cAMP-binding domain-like"/>
    <property type="match status" value="1"/>
</dbReference>
<dbReference type="PROSITE" id="PS51063">
    <property type="entry name" value="HTH_CRP_2"/>
    <property type="match status" value="1"/>
</dbReference>
<dbReference type="SMART" id="SM00419">
    <property type="entry name" value="HTH_CRP"/>
    <property type="match status" value="1"/>
</dbReference>
<dbReference type="InterPro" id="IPR018490">
    <property type="entry name" value="cNMP-bd_dom_sf"/>
</dbReference>
<dbReference type="InterPro" id="IPR050397">
    <property type="entry name" value="Env_Response_Regulators"/>
</dbReference>
<dbReference type="PANTHER" id="PTHR24567">
    <property type="entry name" value="CRP FAMILY TRANSCRIPTIONAL REGULATORY PROTEIN"/>
    <property type="match status" value="1"/>
</dbReference>
<dbReference type="GO" id="GO:0003677">
    <property type="term" value="F:DNA binding"/>
    <property type="evidence" value="ECO:0007669"/>
    <property type="project" value="UniProtKB-KW"/>
</dbReference>
<dbReference type="InterPro" id="IPR036390">
    <property type="entry name" value="WH_DNA-bd_sf"/>
</dbReference>
<evidence type="ECO:0000259" key="4">
    <source>
        <dbReference type="PROSITE" id="PS50042"/>
    </source>
</evidence>
<evidence type="ECO:0000256" key="1">
    <source>
        <dbReference type="ARBA" id="ARBA00023015"/>
    </source>
</evidence>
<feature type="domain" description="Cyclic nucleotide-binding" evidence="4">
    <location>
        <begin position="17"/>
        <end position="138"/>
    </location>
</feature>
<evidence type="ECO:0000313" key="7">
    <source>
        <dbReference type="Proteomes" id="UP001302316"/>
    </source>
</evidence>
<proteinExistence type="predicted"/>
<dbReference type="InterPro" id="IPR036388">
    <property type="entry name" value="WH-like_DNA-bd_sf"/>
</dbReference>
<keyword evidence="1" id="KW-0805">Transcription regulation</keyword>
<keyword evidence="7" id="KW-1185">Reference proteome</keyword>
<gene>
    <name evidence="6" type="ORF">VCB98_11095</name>
</gene>
<organism evidence="6 7">
    <name type="scientific">Natronospira elongata</name>
    <dbReference type="NCBI Taxonomy" id="3110268"/>
    <lineage>
        <taxon>Bacteria</taxon>
        <taxon>Pseudomonadati</taxon>
        <taxon>Pseudomonadota</taxon>
        <taxon>Gammaproteobacteria</taxon>
        <taxon>Natronospirales</taxon>
        <taxon>Natronospiraceae</taxon>
        <taxon>Natronospira</taxon>
    </lineage>
</organism>
<dbReference type="RefSeq" id="WP_346052553.1">
    <property type="nucleotide sequence ID" value="NZ_JAYGII010000029.1"/>
</dbReference>
<dbReference type="SUPFAM" id="SSF46785">
    <property type="entry name" value="Winged helix' DNA-binding domain"/>
    <property type="match status" value="1"/>
</dbReference>
<dbReference type="PANTHER" id="PTHR24567:SF68">
    <property type="entry name" value="DNA-BINDING TRANSCRIPTIONAL DUAL REGULATOR CRP"/>
    <property type="match status" value="1"/>
</dbReference>
<evidence type="ECO:0000256" key="3">
    <source>
        <dbReference type="ARBA" id="ARBA00023163"/>
    </source>
</evidence>
<dbReference type="AlphaFoldDB" id="A0AAP6JG21"/>
<dbReference type="PROSITE" id="PS50042">
    <property type="entry name" value="CNMP_BINDING_3"/>
    <property type="match status" value="1"/>
</dbReference>
<evidence type="ECO:0000259" key="5">
    <source>
        <dbReference type="PROSITE" id="PS51063"/>
    </source>
</evidence>
<feature type="domain" description="HTH crp-type" evidence="5">
    <location>
        <begin position="152"/>
        <end position="221"/>
    </location>
</feature>
<evidence type="ECO:0000313" key="6">
    <source>
        <dbReference type="EMBL" id="MEA5446365.1"/>
    </source>
</evidence>
<dbReference type="Gene3D" id="2.60.120.10">
    <property type="entry name" value="Jelly Rolls"/>
    <property type="match status" value="1"/>
</dbReference>
<dbReference type="CDD" id="cd00038">
    <property type="entry name" value="CAP_ED"/>
    <property type="match status" value="1"/>
</dbReference>
<dbReference type="InterPro" id="IPR000595">
    <property type="entry name" value="cNMP-bd_dom"/>
</dbReference>
<dbReference type="Pfam" id="PF00027">
    <property type="entry name" value="cNMP_binding"/>
    <property type="match status" value="1"/>
</dbReference>
<protein>
    <submittedName>
        <fullName evidence="6">Crp/Fnr family transcriptional regulator</fullName>
    </submittedName>
</protein>
<dbReference type="Gene3D" id="1.10.10.10">
    <property type="entry name" value="Winged helix-like DNA-binding domain superfamily/Winged helix DNA-binding domain"/>
    <property type="match status" value="1"/>
</dbReference>
<dbReference type="EMBL" id="JAYGII010000029">
    <property type="protein sequence ID" value="MEA5446365.1"/>
    <property type="molecule type" value="Genomic_DNA"/>
</dbReference>
<evidence type="ECO:0000256" key="2">
    <source>
        <dbReference type="ARBA" id="ARBA00023125"/>
    </source>
</evidence>
<name>A0AAP6JG21_9GAMM</name>
<accession>A0AAP6JG21</accession>
<reference evidence="6 7" key="1">
    <citation type="submission" date="2023-12" db="EMBL/GenBank/DDBJ databases">
        <title>Whole-genome sequencing of halo(alkali)philic microorganisms from hypersaline lakes.</title>
        <authorList>
            <person name="Sorokin D.Y."/>
            <person name="Merkel A.Y."/>
            <person name="Messina E."/>
            <person name="Yakimov M."/>
        </authorList>
    </citation>
    <scope>NUCLEOTIDE SEQUENCE [LARGE SCALE GENOMIC DNA]</scope>
    <source>
        <strain evidence="6 7">AB-CW1</strain>
    </source>
</reference>
<dbReference type="Proteomes" id="UP001302316">
    <property type="component" value="Unassembled WGS sequence"/>
</dbReference>
<dbReference type="GO" id="GO:0005829">
    <property type="term" value="C:cytosol"/>
    <property type="evidence" value="ECO:0007669"/>
    <property type="project" value="TreeGrafter"/>
</dbReference>
<dbReference type="GO" id="GO:0003700">
    <property type="term" value="F:DNA-binding transcription factor activity"/>
    <property type="evidence" value="ECO:0007669"/>
    <property type="project" value="TreeGrafter"/>
</dbReference>
<dbReference type="InterPro" id="IPR012318">
    <property type="entry name" value="HTH_CRP"/>
</dbReference>
<dbReference type="Pfam" id="PF13545">
    <property type="entry name" value="HTH_Crp_2"/>
    <property type="match status" value="1"/>
</dbReference>
<dbReference type="SMART" id="SM00100">
    <property type="entry name" value="cNMP"/>
    <property type="match status" value="1"/>
</dbReference>
<comment type="caution">
    <text evidence="6">The sequence shown here is derived from an EMBL/GenBank/DDBJ whole genome shotgun (WGS) entry which is preliminary data.</text>
</comment>
<dbReference type="InterPro" id="IPR014710">
    <property type="entry name" value="RmlC-like_jellyroll"/>
</dbReference>
<keyword evidence="3" id="KW-0804">Transcription</keyword>
<keyword evidence="2" id="KW-0238">DNA-binding</keyword>
<sequence length="233" mass="26424">MTSTQRPSRQHVDEHRIFSALPETLRERVLARAEIVEIDRGETLFHEGDPARRIFLCEAGQLKLYRLAPNGNEKIIALLQPGSTFAEATMFMEERNYPVNCEALKASRLVAFDADDCVAMLREDVDACFKLMAMFSRRLRQRLTDIEALSLQNATLRVVNYLLQLQHQQDASEQLELPTSKKHVAGLLALQPETLSRVFAQLQEGGVIQVSGRRIRILDSERFNDIAYGLAIS</sequence>